<evidence type="ECO:0000313" key="6">
    <source>
        <dbReference type="Proteomes" id="UP000789508"/>
    </source>
</evidence>
<feature type="compositionally biased region" description="Basic and acidic residues" evidence="3">
    <location>
        <begin position="97"/>
        <end position="113"/>
    </location>
</feature>
<dbReference type="AlphaFoldDB" id="A0A9N8YY02"/>
<dbReference type="PANTHER" id="PTHR47187">
    <property type="entry name" value="NFATC2-INTERACTING PROTEIN"/>
    <property type="match status" value="1"/>
</dbReference>
<accession>A0A9N8YY02</accession>
<comment type="subcellular location">
    <subcellularLocation>
        <location evidence="1">Nucleus</location>
    </subcellularLocation>
</comment>
<evidence type="ECO:0000259" key="4">
    <source>
        <dbReference type="Pfam" id="PF11976"/>
    </source>
</evidence>
<dbReference type="InterPro" id="IPR029071">
    <property type="entry name" value="Ubiquitin-like_domsf"/>
</dbReference>
<name>A0A9N8YY02_9GLOM</name>
<protein>
    <submittedName>
        <fullName evidence="5">14407_t:CDS:1</fullName>
    </submittedName>
</protein>
<dbReference type="Gene3D" id="3.10.20.90">
    <property type="entry name" value="Phosphatidylinositol 3-kinase Catalytic Subunit, Chain A, domain 1"/>
    <property type="match status" value="2"/>
</dbReference>
<reference evidence="5" key="1">
    <citation type="submission" date="2021-06" db="EMBL/GenBank/DDBJ databases">
        <authorList>
            <person name="Kallberg Y."/>
            <person name="Tangrot J."/>
            <person name="Rosling A."/>
        </authorList>
    </citation>
    <scope>NUCLEOTIDE SEQUENCE</scope>
    <source>
        <strain evidence="5">FL130A</strain>
    </source>
</reference>
<dbReference type="GO" id="GO:0005634">
    <property type="term" value="C:nucleus"/>
    <property type="evidence" value="ECO:0007669"/>
    <property type="project" value="UniProtKB-SubCell"/>
</dbReference>
<proteinExistence type="predicted"/>
<dbReference type="SUPFAM" id="SSF54236">
    <property type="entry name" value="Ubiquitin-like"/>
    <property type="match status" value="2"/>
</dbReference>
<feature type="region of interest" description="Disordered" evidence="3">
    <location>
        <begin position="90"/>
        <end position="114"/>
    </location>
</feature>
<feature type="domain" description="Rad60/SUMO-like" evidence="4">
    <location>
        <begin position="296"/>
        <end position="366"/>
    </location>
</feature>
<organism evidence="5 6">
    <name type="scientific">Ambispora leptoticha</name>
    <dbReference type="NCBI Taxonomy" id="144679"/>
    <lineage>
        <taxon>Eukaryota</taxon>
        <taxon>Fungi</taxon>
        <taxon>Fungi incertae sedis</taxon>
        <taxon>Mucoromycota</taxon>
        <taxon>Glomeromycotina</taxon>
        <taxon>Glomeromycetes</taxon>
        <taxon>Archaeosporales</taxon>
        <taxon>Ambisporaceae</taxon>
        <taxon>Ambispora</taxon>
    </lineage>
</organism>
<dbReference type="GO" id="GO:0045944">
    <property type="term" value="P:positive regulation of transcription by RNA polymerase II"/>
    <property type="evidence" value="ECO:0007669"/>
    <property type="project" value="TreeGrafter"/>
</dbReference>
<sequence>MNSMNSSDEEVITRRQPVKIKPRMLPSKSRRAISNPDNASSIQESSSSQEPSSETAKIPIILNCFEDDEEDVFNECLDQNSDASDELASYFGKSKKQKQEAKKTLSEPIERELTPPPELNKVQFMSTMNSLHKTLSQYSEGILAMNSVDLSLLESKTPLEIDLDPELRAISQNIVPQVNQERRTTSYKVEVYVRAIRHPSITITEENRAKYDEFEKPMKFILMANDTFEQLINYFCQKKSVAKNDLVLIYKNIKVFPRGTPISLGITKDAIMDAFTKDTKENEIEFVGSSNPNYLHLKLQSKDESIEKLRARKTSTIQAIINRYRTLRNLPETTIVILEFQGENLDPNMPVGDTELEDGDMITVKID</sequence>
<feature type="region of interest" description="Disordered" evidence="3">
    <location>
        <begin position="1"/>
        <end position="58"/>
    </location>
</feature>
<dbReference type="InterPro" id="IPR022617">
    <property type="entry name" value="Rad60/SUMO-like_dom"/>
</dbReference>
<dbReference type="InterPro" id="IPR052324">
    <property type="entry name" value="NFATC2-Int_DNA_Repair"/>
</dbReference>
<keyword evidence="6" id="KW-1185">Reference proteome</keyword>
<evidence type="ECO:0000256" key="1">
    <source>
        <dbReference type="ARBA" id="ARBA00004123"/>
    </source>
</evidence>
<evidence type="ECO:0000256" key="2">
    <source>
        <dbReference type="ARBA" id="ARBA00023242"/>
    </source>
</evidence>
<gene>
    <name evidence="5" type="ORF">ALEPTO_LOCUS1644</name>
</gene>
<dbReference type="CDD" id="cd01763">
    <property type="entry name" value="Ubl_SUMO_like"/>
    <property type="match status" value="1"/>
</dbReference>
<dbReference type="OrthoDB" id="3365399at2759"/>
<evidence type="ECO:0000313" key="5">
    <source>
        <dbReference type="EMBL" id="CAG8463156.1"/>
    </source>
</evidence>
<dbReference type="Proteomes" id="UP000789508">
    <property type="component" value="Unassembled WGS sequence"/>
</dbReference>
<feature type="compositionally biased region" description="Low complexity" evidence="3">
    <location>
        <begin position="40"/>
        <end position="54"/>
    </location>
</feature>
<dbReference type="Pfam" id="PF11976">
    <property type="entry name" value="Rad60-SLD"/>
    <property type="match status" value="1"/>
</dbReference>
<keyword evidence="2" id="KW-0539">Nucleus</keyword>
<comment type="caution">
    <text evidence="5">The sequence shown here is derived from an EMBL/GenBank/DDBJ whole genome shotgun (WGS) entry which is preliminary data.</text>
</comment>
<dbReference type="PANTHER" id="PTHR47187:SF1">
    <property type="entry name" value="NFATC2-INTERACTING PROTEIN"/>
    <property type="match status" value="1"/>
</dbReference>
<evidence type="ECO:0000256" key="3">
    <source>
        <dbReference type="SAM" id="MobiDB-lite"/>
    </source>
</evidence>
<dbReference type="EMBL" id="CAJVPS010000193">
    <property type="protein sequence ID" value="CAG8463156.1"/>
    <property type="molecule type" value="Genomic_DNA"/>
</dbReference>